<dbReference type="Proteomes" id="UP000195221">
    <property type="component" value="Unassembled WGS sequence"/>
</dbReference>
<reference evidence="1 2" key="1">
    <citation type="submission" date="2017-03" db="EMBL/GenBank/DDBJ databases">
        <title>Genome analysis of strain PAMC 26577.</title>
        <authorList>
            <person name="Oh H.-M."/>
            <person name="Yang J.-A."/>
        </authorList>
    </citation>
    <scope>NUCLEOTIDE SEQUENCE [LARGE SCALE GENOMIC DNA]</scope>
    <source>
        <strain evidence="1 2">PAMC 26577</strain>
    </source>
</reference>
<sequence length="39" mass="4620">MRHRTLHVTALAFARYCQQNVENLRPLNLSKAQTFYNVD</sequence>
<organism evidence="1 2">
    <name type="scientific">Caballeronia sordidicola</name>
    <name type="common">Burkholderia sordidicola</name>
    <dbReference type="NCBI Taxonomy" id="196367"/>
    <lineage>
        <taxon>Bacteria</taxon>
        <taxon>Pseudomonadati</taxon>
        <taxon>Pseudomonadota</taxon>
        <taxon>Betaproteobacteria</taxon>
        <taxon>Burkholderiales</taxon>
        <taxon>Burkholderiaceae</taxon>
        <taxon>Caballeronia</taxon>
    </lineage>
</organism>
<name>A0A242MEW9_CABSO</name>
<evidence type="ECO:0000313" key="2">
    <source>
        <dbReference type="Proteomes" id="UP000195221"/>
    </source>
</evidence>
<gene>
    <name evidence="1" type="ORF">PAMC26577_29445</name>
</gene>
<protein>
    <submittedName>
        <fullName evidence="1">Uncharacterized protein</fullName>
    </submittedName>
</protein>
<evidence type="ECO:0000313" key="1">
    <source>
        <dbReference type="EMBL" id="OTP69851.1"/>
    </source>
</evidence>
<comment type="caution">
    <text evidence="1">The sequence shown here is derived from an EMBL/GenBank/DDBJ whole genome shotgun (WGS) entry which is preliminary data.</text>
</comment>
<proteinExistence type="predicted"/>
<accession>A0A242MEW9</accession>
<dbReference type="EMBL" id="NBTZ01000112">
    <property type="protein sequence ID" value="OTP69851.1"/>
    <property type="molecule type" value="Genomic_DNA"/>
</dbReference>
<dbReference type="AlphaFoldDB" id="A0A242MEW9"/>